<dbReference type="InterPro" id="IPR032018">
    <property type="entry name" value="LppA/LppB/LprP"/>
</dbReference>
<keyword evidence="3" id="KW-0732">Signal</keyword>
<protein>
    <submittedName>
        <fullName evidence="8">LppA family lipoprotein</fullName>
    </submittedName>
</protein>
<keyword evidence="9" id="KW-1185">Reference proteome</keyword>
<proteinExistence type="predicted"/>
<comment type="subcellular location">
    <subcellularLocation>
        <location evidence="1">Cell membrane</location>
        <topology evidence="1">Lipid-anchor</topology>
    </subcellularLocation>
</comment>
<reference evidence="8 9" key="1">
    <citation type="submission" date="2023-04" db="EMBL/GenBank/DDBJ databases">
        <title>Draft genome sequence of Saccharopolyspora sp. TS4A08 isolated from sweet potato rhizospheric soil.</title>
        <authorList>
            <person name="Suksaard P."/>
            <person name="Duangmal K."/>
        </authorList>
    </citation>
    <scope>NUCLEOTIDE SEQUENCE [LARGE SCALE GENOMIC DNA]</scope>
    <source>
        <strain evidence="8 9">TS4A08</strain>
    </source>
</reference>
<keyword evidence="4" id="KW-0472">Membrane</keyword>
<dbReference type="Gene3D" id="3.30.2030.20">
    <property type="match status" value="1"/>
</dbReference>
<sequence>MISKHGGSIEEQQAELMRRPSMEEASARYQEMLARMRDALTARFPWMQWQTSEDVLRSGCAEFDAYKDDLETQELGIWVAFGTLPEEEWPEAQRIATDIGASYGFAPPRVFSTKPGDHHITALDGFRATWGLSGGNNISLSGNTGCHLPQAAKDRIAATGQ</sequence>
<dbReference type="Pfam" id="PF16708">
    <property type="entry name" value="LppA"/>
    <property type="match status" value="1"/>
</dbReference>
<dbReference type="RefSeq" id="WP_281453762.1">
    <property type="nucleotide sequence ID" value="NZ_JASAOF010000001.1"/>
</dbReference>
<evidence type="ECO:0000256" key="4">
    <source>
        <dbReference type="ARBA" id="ARBA00023136"/>
    </source>
</evidence>
<dbReference type="EMBL" id="JASAOF010000001">
    <property type="protein sequence ID" value="MDI2027399.1"/>
    <property type="molecule type" value="Genomic_DNA"/>
</dbReference>
<evidence type="ECO:0000256" key="6">
    <source>
        <dbReference type="ARBA" id="ARBA00023288"/>
    </source>
</evidence>
<name>A0ABT6PHH1_9PSEU</name>
<evidence type="ECO:0000256" key="5">
    <source>
        <dbReference type="ARBA" id="ARBA00023139"/>
    </source>
</evidence>
<dbReference type="Proteomes" id="UP001237595">
    <property type="component" value="Unassembled WGS sequence"/>
</dbReference>
<feature type="region of interest" description="Disordered" evidence="7">
    <location>
        <begin position="1"/>
        <end position="22"/>
    </location>
</feature>
<comment type="caution">
    <text evidence="8">The sequence shown here is derived from an EMBL/GenBank/DDBJ whole genome shotgun (WGS) entry which is preliminary data.</text>
</comment>
<evidence type="ECO:0000313" key="9">
    <source>
        <dbReference type="Proteomes" id="UP001237595"/>
    </source>
</evidence>
<gene>
    <name evidence="8" type="ORF">QFW96_02200</name>
</gene>
<evidence type="ECO:0000256" key="3">
    <source>
        <dbReference type="ARBA" id="ARBA00022729"/>
    </source>
</evidence>
<keyword evidence="2" id="KW-1003">Cell membrane</keyword>
<evidence type="ECO:0000256" key="7">
    <source>
        <dbReference type="SAM" id="MobiDB-lite"/>
    </source>
</evidence>
<keyword evidence="6 8" id="KW-0449">Lipoprotein</keyword>
<evidence type="ECO:0000313" key="8">
    <source>
        <dbReference type="EMBL" id="MDI2027399.1"/>
    </source>
</evidence>
<accession>A0ABT6PHH1</accession>
<organism evidence="8 9">
    <name type="scientific">Saccharopolyspora ipomoeae</name>
    <dbReference type="NCBI Taxonomy" id="3042027"/>
    <lineage>
        <taxon>Bacteria</taxon>
        <taxon>Bacillati</taxon>
        <taxon>Actinomycetota</taxon>
        <taxon>Actinomycetes</taxon>
        <taxon>Pseudonocardiales</taxon>
        <taxon>Pseudonocardiaceae</taxon>
        <taxon>Saccharopolyspora</taxon>
    </lineage>
</organism>
<keyword evidence="5" id="KW-0564">Palmitate</keyword>
<evidence type="ECO:0000256" key="1">
    <source>
        <dbReference type="ARBA" id="ARBA00004193"/>
    </source>
</evidence>
<evidence type="ECO:0000256" key="2">
    <source>
        <dbReference type="ARBA" id="ARBA00022475"/>
    </source>
</evidence>